<sequence length="62" mass="6949">MQKLNYCNKDISEDLLRGKEAPKSALEASCAVSVPDRHSRRTSHGNSVNLKVSGSMWIYQLK</sequence>
<dbReference type="EMBL" id="CM010718">
    <property type="protein sequence ID" value="RZC59007.1"/>
    <property type="molecule type" value="Genomic_DNA"/>
</dbReference>
<evidence type="ECO:0000313" key="2">
    <source>
        <dbReference type="Proteomes" id="UP000316621"/>
    </source>
</evidence>
<gene>
    <name evidence="1" type="ORF">C5167_006322</name>
</gene>
<dbReference type="AlphaFoldDB" id="A0A4Y7JDX3"/>
<dbReference type="STRING" id="3469.A0A4Y7JDX3"/>
<dbReference type="Gramene" id="RZC59007">
    <property type="protein sequence ID" value="RZC59007"/>
    <property type="gene ID" value="C5167_006322"/>
</dbReference>
<dbReference type="Proteomes" id="UP000316621">
    <property type="component" value="Chromosome 4"/>
</dbReference>
<reference evidence="1 2" key="1">
    <citation type="journal article" date="2018" name="Science">
        <title>The opium poppy genome and morphinan production.</title>
        <authorList>
            <person name="Guo L."/>
            <person name="Winzer T."/>
            <person name="Yang X."/>
            <person name="Li Y."/>
            <person name="Ning Z."/>
            <person name="He Z."/>
            <person name="Teodor R."/>
            <person name="Lu Y."/>
            <person name="Bowser T.A."/>
            <person name="Graham I.A."/>
            <person name="Ye K."/>
        </authorList>
    </citation>
    <scope>NUCLEOTIDE SEQUENCE [LARGE SCALE GENOMIC DNA]</scope>
    <source>
        <strain evidence="2">cv. HN1</strain>
        <tissue evidence="1">Leaves</tissue>
    </source>
</reference>
<evidence type="ECO:0000313" key="1">
    <source>
        <dbReference type="EMBL" id="RZC59007.1"/>
    </source>
</evidence>
<dbReference type="OMA" id="MWIYQLK"/>
<keyword evidence="2" id="KW-1185">Reference proteome</keyword>
<name>A0A4Y7JDX3_PAPSO</name>
<accession>A0A4Y7JDX3</accession>
<organism evidence="1 2">
    <name type="scientific">Papaver somniferum</name>
    <name type="common">Opium poppy</name>
    <dbReference type="NCBI Taxonomy" id="3469"/>
    <lineage>
        <taxon>Eukaryota</taxon>
        <taxon>Viridiplantae</taxon>
        <taxon>Streptophyta</taxon>
        <taxon>Embryophyta</taxon>
        <taxon>Tracheophyta</taxon>
        <taxon>Spermatophyta</taxon>
        <taxon>Magnoliopsida</taxon>
        <taxon>Ranunculales</taxon>
        <taxon>Papaveraceae</taxon>
        <taxon>Papaveroideae</taxon>
        <taxon>Papaver</taxon>
    </lineage>
</organism>
<proteinExistence type="predicted"/>
<protein>
    <submittedName>
        <fullName evidence="1">Uncharacterized protein</fullName>
    </submittedName>
</protein>